<sequence>MPNFYYLNEEPQPSGVHEIHADGCKFLPVRRVYLGYYANSEDATRNAKQFYEDVSVCEHCVTDVEFALPK</sequence>
<dbReference type="OrthoDB" id="47198at2"/>
<dbReference type="EMBL" id="FOAF01000001">
    <property type="protein sequence ID" value="SEL02432.1"/>
    <property type="molecule type" value="Genomic_DNA"/>
</dbReference>
<evidence type="ECO:0000313" key="2">
    <source>
        <dbReference type="Proteomes" id="UP000199421"/>
    </source>
</evidence>
<dbReference type="AlphaFoldDB" id="A0A1H7LU46"/>
<organism evidence="1 2">
    <name type="scientific">Olivibacter domesticus</name>
    <name type="common">Pseudosphingobacterium domesticum</name>
    <dbReference type="NCBI Taxonomy" id="407022"/>
    <lineage>
        <taxon>Bacteria</taxon>
        <taxon>Pseudomonadati</taxon>
        <taxon>Bacteroidota</taxon>
        <taxon>Sphingobacteriia</taxon>
        <taxon>Sphingobacteriales</taxon>
        <taxon>Sphingobacteriaceae</taxon>
        <taxon>Olivibacter</taxon>
    </lineage>
</organism>
<protein>
    <submittedName>
        <fullName evidence="1">Uncharacterized protein</fullName>
    </submittedName>
</protein>
<accession>A0A1H7LU46</accession>
<evidence type="ECO:0000313" key="1">
    <source>
        <dbReference type="EMBL" id="SEL02432.1"/>
    </source>
</evidence>
<name>A0A1H7LU46_OLID1</name>
<proteinExistence type="predicted"/>
<reference evidence="2" key="1">
    <citation type="submission" date="2016-10" db="EMBL/GenBank/DDBJ databases">
        <authorList>
            <person name="Varghese N."/>
            <person name="Submissions S."/>
        </authorList>
    </citation>
    <scope>NUCLEOTIDE SEQUENCE [LARGE SCALE GENOMIC DNA]</scope>
    <source>
        <strain evidence="2">DSM 18733</strain>
    </source>
</reference>
<dbReference type="RefSeq" id="WP_093322233.1">
    <property type="nucleotide sequence ID" value="NZ_FOAF01000001.1"/>
</dbReference>
<dbReference type="Proteomes" id="UP000199421">
    <property type="component" value="Unassembled WGS sequence"/>
</dbReference>
<keyword evidence="2" id="KW-1185">Reference proteome</keyword>
<gene>
    <name evidence="1" type="ORF">SAMN05661044_01770</name>
</gene>